<sequence length="231" mass="26175">MTAWINTRDYSTLELLVFGAGCVLWIVVYLYTLRNLRRHQFMDIPLATVCGNIVWEFLWSWVFTTDMGALFQWGYRCWFFLDCVIVVGAFRYGYKQVTLPGLRERAAALFGFGIVAWAPVLYFYIARYDAPISHMGAYSGYILNVLISVLYLPLYLRLRAQPEGALFSGGSAWAKAVGNALINWFCFLHFRDGFLLSLCVLTSVFDVAYLLLAADRRAVRVPAPALSPAVS</sequence>
<evidence type="ECO:0000256" key="4">
    <source>
        <dbReference type="ARBA" id="ARBA00023136"/>
    </source>
</evidence>
<keyword evidence="3 5" id="KW-1133">Transmembrane helix</keyword>
<evidence type="ECO:0000313" key="7">
    <source>
        <dbReference type="Proteomes" id="UP001597197"/>
    </source>
</evidence>
<protein>
    <recommendedName>
        <fullName evidence="8">Rhodopsin</fullName>
    </recommendedName>
</protein>
<feature type="transmembrane region" description="Helical" evidence="5">
    <location>
        <begin position="138"/>
        <end position="158"/>
    </location>
</feature>
<dbReference type="InterPro" id="IPR039020">
    <property type="entry name" value="PaxB-like"/>
</dbReference>
<comment type="caution">
    <text evidence="6">The sequence shown here is derived from an EMBL/GenBank/DDBJ whole genome shotgun (WGS) entry which is preliminary data.</text>
</comment>
<dbReference type="Pfam" id="PF25129">
    <property type="entry name" value="Pyr4-TMTC"/>
    <property type="match status" value="1"/>
</dbReference>
<gene>
    <name evidence="6" type="ORF">ACFSDX_12775</name>
</gene>
<accession>A0ABW4QVA1</accession>
<name>A0ABW4QVA1_9BACT</name>
<organism evidence="6 7">
    <name type="scientific">Hymenobacter bucti</name>
    <dbReference type="NCBI Taxonomy" id="1844114"/>
    <lineage>
        <taxon>Bacteria</taxon>
        <taxon>Pseudomonadati</taxon>
        <taxon>Bacteroidota</taxon>
        <taxon>Cytophagia</taxon>
        <taxon>Cytophagales</taxon>
        <taxon>Hymenobacteraceae</taxon>
        <taxon>Hymenobacter</taxon>
    </lineage>
</organism>
<keyword evidence="2 5" id="KW-0812">Transmembrane</keyword>
<evidence type="ECO:0008006" key="8">
    <source>
        <dbReference type="Google" id="ProtNLM"/>
    </source>
</evidence>
<reference evidence="7" key="1">
    <citation type="journal article" date="2019" name="Int. J. Syst. Evol. Microbiol.">
        <title>The Global Catalogue of Microorganisms (GCM) 10K type strain sequencing project: providing services to taxonomists for standard genome sequencing and annotation.</title>
        <authorList>
            <consortium name="The Broad Institute Genomics Platform"/>
            <consortium name="The Broad Institute Genome Sequencing Center for Infectious Disease"/>
            <person name="Wu L."/>
            <person name="Ma J."/>
        </authorList>
    </citation>
    <scope>NUCLEOTIDE SEQUENCE [LARGE SCALE GENOMIC DNA]</scope>
    <source>
        <strain evidence="7">CGMCC 1.15795</strain>
    </source>
</reference>
<dbReference type="RefSeq" id="WP_382314033.1">
    <property type="nucleotide sequence ID" value="NZ_JBHUFD010000005.1"/>
</dbReference>
<dbReference type="PANTHER" id="PTHR42038">
    <property type="match status" value="1"/>
</dbReference>
<evidence type="ECO:0000256" key="5">
    <source>
        <dbReference type="SAM" id="Phobius"/>
    </source>
</evidence>
<feature type="transmembrane region" description="Helical" evidence="5">
    <location>
        <begin position="44"/>
        <end position="61"/>
    </location>
</feature>
<feature type="transmembrane region" description="Helical" evidence="5">
    <location>
        <begin position="12"/>
        <end position="32"/>
    </location>
</feature>
<feature type="transmembrane region" description="Helical" evidence="5">
    <location>
        <begin position="73"/>
        <end position="94"/>
    </location>
</feature>
<feature type="transmembrane region" description="Helical" evidence="5">
    <location>
        <begin position="106"/>
        <end position="126"/>
    </location>
</feature>
<comment type="subcellular location">
    <subcellularLocation>
        <location evidence="1">Membrane</location>
        <topology evidence="1">Multi-pass membrane protein</topology>
    </subcellularLocation>
</comment>
<proteinExistence type="predicted"/>
<evidence type="ECO:0000256" key="1">
    <source>
        <dbReference type="ARBA" id="ARBA00004141"/>
    </source>
</evidence>
<keyword evidence="7" id="KW-1185">Reference proteome</keyword>
<keyword evidence="4 5" id="KW-0472">Membrane</keyword>
<feature type="transmembrane region" description="Helical" evidence="5">
    <location>
        <begin position="193"/>
        <end position="212"/>
    </location>
</feature>
<feature type="transmembrane region" description="Helical" evidence="5">
    <location>
        <begin position="165"/>
        <end position="187"/>
    </location>
</feature>
<dbReference type="Proteomes" id="UP001597197">
    <property type="component" value="Unassembled WGS sequence"/>
</dbReference>
<evidence type="ECO:0000256" key="2">
    <source>
        <dbReference type="ARBA" id="ARBA00022692"/>
    </source>
</evidence>
<dbReference type="EMBL" id="JBHUFD010000005">
    <property type="protein sequence ID" value="MFD1873309.1"/>
    <property type="molecule type" value="Genomic_DNA"/>
</dbReference>
<evidence type="ECO:0000313" key="6">
    <source>
        <dbReference type="EMBL" id="MFD1873309.1"/>
    </source>
</evidence>
<dbReference type="PANTHER" id="PTHR42038:SF2">
    <property type="entry name" value="TERPENE CYCLASE AUSL"/>
    <property type="match status" value="1"/>
</dbReference>
<evidence type="ECO:0000256" key="3">
    <source>
        <dbReference type="ARBA" id="ARBA00022989"/>
    </source>
</evidence>